<dbReference type="EC" id="6.3.2.8" evidence="3 14"/>
<dbReference type="PATRIC" id="fig|1590042.3.peg.1615"/>
<evidence type="ECO:0000256" key="1">
    <source>
        <dbReference type="ARBA" id="ARBA00004496"/>
    </source>
</evidence>
<evidence type="ECO:0000256" key="6">
    <source>
        <dbReference type="ARBA" id="ARBA00022618"/>
    </source>
</evidence>
<dbReference type="GO" id="GO:0008360">
    <property type="term" value="P:regulation of cell shape"/>
    <property type="evidence" value="ECO:0007669"/>
    <property type="project" value="UniProtKB-KW"/>
</dbReference>
<evidence type="ECO:0000256" key="14">
    <source>
        <dbReference type="HAMAP-Rule" id="MF_00046"/>
    </source>
</evidence>
<protein>
    <recommendedName>
        <fullName evidence="3 14">UDP-N-acetylmuramate--L-alanine ligase</fullName>
        <ecNumber evidence="3 14">6.3.2.8</ecNumber>
    </recommendedName>
    <alternativeName>
        <fullName evidence="14">UDP-N-acetylmuramoyl-L-alanine synthetase</fullName>
    </alternativeName>
</protein>
<dbReference type="Pfam" id="PF08245">
    <property type="entry name" value="Mur_ligase_M"/>
    <property type="match status" value="1"/>
</dbReference>
<evidence type="ECO:0000256" key="11">
    <source>
        <dbReference type="ARBA" id="ARBA00023306"/>
    </source>
</evidence>
<dbReference type="EMBL" id="LKHV01000007">
    <property type="protein sequence ID" value="KRG18379.1"/>
    <property type="molecule type" value="Genomic_DNA"/>
</dbReference>
<keyword evidence="5 14" id="KW-0436">Ligase</keyword>
<dbReference type="NCBIfam" id="TIGR01082">
    <property type="entry name" value="murC"/>
    <property type="match status" value="1"/>
</dbReference>
<dbReference type="GO" id="GO:0008763">
    <property type="term" value="F:UDP-N-acetylmuramate-L-alanine ligase activity"/>
    <property type="evidence" value="ECO:0007669"/>
    <property type="project" value="UniProtKB-UniRule"/>
</dbReference>
<keyword evidence="12 14" id="KW-0961">Cell wall biogenesis/degradation</keyword>
<dbReference type="InterPro" id="IPR005758">
    <property type="entry name" value="UDP-N-AcMur_Ala_ligase_MurC"/>
</dbReference>
<evidence type="ECO:0000256" key="13">
    <source>
        <dbReference type="ARBA" id="ARBA00047833"/>
    </source>
</evidence>
<dbReference type="InterPro" id="IPR050061">
    <property type="entry name" value="MurCDEF_pg_biosynth"/>
</dbReference>
<keyword evidence="6 14" id="KW-0132">Cell division</keyword>
<evidence type="ECO:0000259" key="17">
    <source>
        <dbReference type="Pfam" id="PF08245"/>
    </source>
</evidence>
<evidence type="ECO:0000313" key="18">
    <source>
        <dbReference type="EMBL" id="KRG18379.1"/>
    </source>
</evidence>
<dbReference type="InterPro" id="IPR013221">
    <property type="entry name" value="Mur_ligase_cen"/>
</dbReference>
<dbReference type="InterPro" id="IPR000713">
    <property type="entry name" value="Mur_ligase_N"/>
</dbReference>
<keyword evidence="11 14" id="KW-0131">Cell cycle</keyword>
<dbReference type="GO" id="GO:0005524">
    <property type="term" value="F:ATP binding"/>
    <property type="evidence" value="ECO:0007669"/>
    <property type="project" value="UniProtKB-UniRule"/>
</dbReference>
<accession>A0A0Q9YCT1</accession>
<dbReference type="SUPFAM" id="SSF53244">
    <property type="entry name" value="MurD-like peptide ligases, peptide-binding domain"/>
    <property type="match status" value="1"/>
</dbReference>
<reference evidence="18" key="1">
    <citation type="submission" date="2015-09" db="EMBL/GenBank/DDBJ databases">
        <title>Draft Genome Sequences of Two Novel Amoeba-resistant Intranuclear Bacteria, Candidatus Berkiella cookevillensis and Candidatus Berkiella aquae.</title>
        <authorList>
            <person name="Mehari Y.T."/>
            <person name="Arivett B.A."/>
            <person name="Farone A.L."/>
            <person name="Gunderson J.H."/>
            <person name="Farone M.B."/>
        </authorList>
    </citation>
    <scope>NUCLEOTIDE SEQUENCE [LARGE SCALE GENOMIC DNA]</scope>
    <source>
        <strain evidence="18">CC99</strain>
    </source>
</reference>
<feature type="domain" description="Mur ligase N-terminal catalytic" evidence="15">
    <location>
        <begin position="15"/>
        <end position="114"/>
    </location>
</feature>
<dbReference type="GO" id="GO:0051301">
    <property type="term" value="P:cell division"/>
    <property type="evidence" value="ECO:0007669"/>
    <property type="project" value="UniProtKB-KW"/>
</dbReference>
<dbReference type="GO" id="GO:0005737">
    <property type="term" value="C:cytoplasm"/>
    <property type="evidence" value="ECO:0007669"/>
    <property type="project" value="UniProtKB-SubCell"/>
</dbReference>
<evidence type="ECO:0000256" key="10">
    <source>
        <dbReference type="ARBA" id="ARBA00022984"/>
    </source>
</evidence>
<dbReference type="HAMAP" id="MF_00046">
    <property type="entry name" value="MurC"/>
    <property type="match status" value="1"/>
</dbReference>
<comment type="pathway">
    <text evidence="2 14">Cell wall biogenesis; peptidoglycan biosynthesis.</text>
</comment>
<gene>
    <name evidence="14 18" type="primary">murC</name>
    <name evidence="18" type="ORF">CC99x_01591</name>
</gene>
<evidence type="ECO:0000256" key="9">
    <source>
        <dbReference type="ARBA" id="ARBA00022960"/>
    </source>
</evidence>
<keyword evidence="10 14" id="KW-0573">Peptidoglycan synthesis</keyword>
<feature type="binding site" evidence="14">
    <location>
        <begin position="120"/>
        <end position="126"/>
    </location>
    <ligand>
        <name>ATP</name>
        <dbReference type="ChEBI" id="CHEBI:30616"/>
    </ligand>
</feature>
<keyword evidence="7 14" id="KW-0547">Nucleotide-binding</keyword>
<dbReference type="Gene3D" id="3.90.190.20">
    <property type="entry name" value="Mur ligase, C-terminal domain"/>
    <property type="match status" value="1"/>
</dbReference>
<keyword evidence="4 14" id="KW-0963">Cytoplasm</keyword>
<feature type="domain" description="Mur ligase C-terminal" evidence="16">
    <location>
        <begin position="321"/>
        <end position="456"/>
    </location>
</feature>
<dbReference type="AlphaFoldDB" id="A0A0Q9YCT1"/>
<dbReference type="GO" id="GO:0071555">
    <property type="term" value="P:cell wall organization"/>
    <property type="evidence" value="ECO:0007669"/>
    <property type="project" value="UniProtKB-KW"/>
</dbReference>
<evidence type="ECO:0000256" key="4">
    <source>
        <dbReference type="ARBA" id="ARBA00022490"/>
    </source>
</evidence>
<dbReference type="OrthoDB" id="9804126at2"/>
<comment type="caution">
    <text evidence="18">The sequence shown here is derived from an EMBL/GenBank/DDBJ whole genome shotgun (WGS) entry which is preliminary data.</text>
</comment>
<sequence length="474" mass="51949">MNPGLKTPGMRRIKNIHFVGVGGVGMAGIAEVLLTQGYSVSGSDIANNALTERLKSLGAEIQLGHREENVQNRDVVVVSSAVNSENIEIKTAHQLRIPVVPRALMLGELMRFHYGIAIAGSHGKTTTTSLISSIFAEANLDPTFVIGGKLNSAGSNARLGDSRYFIAEADESDASFLHLNPMISIVTNIDNDHLATYQNDFENLKSTFINFLHNLPFYGLAVLCIDCPVVHSLLPRVSRPYITYGFHPDADIRAIEFKQTGTKTKFKIQIKEDNEIIELNLNLPGQHNVRNALAAFAVAREEGVPLEAIARGMENFAGIGRRFQLHGEIAFDKQTAILVDDYGHHPQEILSTIQAARLAWPQKRLLMVFQPHRFTRTKQLFDDFAEVLSEVDVLCLMEVYSAGEAPIPNADGRALSHAIRQRKSVEPIFISQPEKLSEILNDVVGANDVILMQGAGNIGAMAVSLAQKTAKEGI</sequence>
<evidence type="ECO:0000259" key="15">
    <source>
        <dbReference type="Pfam" id="PF01225"/>
    </source>
</evidence>
<dbReference type="PANTHER" id="PTHR43445">
    <property type="entry name" value="UDP-N-ACETYLMURAMATE--L-ALANINE LIGASE-RELATED"/>
    <property type="match status" value="1"/>
</dbReference>
<dbReference type="UniPathway" id="UPA00219"/>
<evidence type="ECO:0000256" key="7">
    <source>
        <dbReference type="ARBA" id="ARBA00022741"/>
    </source>
</evidence>
<dbReference type="PANTHER" id="PTHR43445:SF3">
    <property type="entry name" value="UDP-N-ACETYLMURAMATE--L-ALANINE LIGASE"/>
    <property type="match status" value="1"/>
</dbReference>
<comment type="function">
    <text evidence="14">Cell wall formation.</text>
</comment>
<comment type="subcellular location">
    <subcellularLocation>
        <location evidence="1 14">Cytoplasm</location>
    </subcellularLocation>
</comment>
<proteinExistence type="inferred from homology"/>
<dbReference type="SUPFAM" id="SSF53623">
    <property type="entry name" value="MurD-like peptide ligases, catalytic domain"/>
    <property type="match status" value="1"/>
</dbReference>
<dbReference type="Gene3D" id="3.40.50.720">
    <property type="entry name" value="NAD(P)-binding Rossmann-like Domain"/>
    <property type="match status" value="1"/>
</dbReference>
<evidence type="ECO:0000256" key="12">
    <source>
        <dbReference type="ARBA" id="ARBA00023316"/>
    </source>
</evidence>
<feature type="domain" description="Mur ligase central" evidence="17">
    <location>
        <begin position="118"/>
        <end position="299"/>
    </location>
</feature>
<dbReference type="SUPFAM" id="SSF51984">
    <property type="entry name" value="MurCD N-terminal domain"/>
    <property type="match status" value="1"/>
</dbReference>
<evidence type="ECO:0000256" key="2">
    <source>
        <dbReference type="ARBA" id="ARBA00004752"/>
    </source>
</evidence>
<evidence type="ECO:0000256" key="8">
    <source>
        <dbReference type="ARBA" id="ARBA00022840"/>
    </source>
</evidence>
<keyword evidence="9 14" id="KW-0133">Cell shape</keyword>
<dbReference type="FunFam" id="3.40.1190.10:FF:000001">
    <property type="entry name" value="UDP-N-acetylmuramate--L-alanine ligase"/>
    <property type="match status" value="1"/>
</dbReference>
<dbReference type="Pfam" id="PF01225">
    <property type="entry name" value="Mur_ligase"/>
    <property type="match status" value="1"/>
</dbReference>
<evidence type="ECO:0000256" key="3">
    <source>
        <dbReference type="ARBA" id="ARBA00012211"/>
    </source>
</evidence>
<dbReference type="RefSeq" id="WP_057624679.1">
    <property type="nucleotide sequence ID" value="NZ_LKHV02000001.1"/>
</dbReference>
<comment type="catalytic activity">
    <reaction evidence="13 14">
        <text>UDP-N-acetyl-alpha-D-muramate + L-alanine + ATP = UDP-N-acetyl-alpha-D-muramoyl-L-alanine + ADP + phosphate + H(+)</text>
        <dbReference type="Rhea" id="RHEA:23372"/>
        <dbReference type="ChEBI" id="CHEBI:15378"/>
        <dbReference type="ChEBI" id="CHEBI:30616"/>
        <dbReference type="ChEBI" id="CHEBI:43474"/>
        <dbReference type="ChEBI" id="CHEBI:57972"/>
        <dbReference type="ChEBI" id="CHEBI:70757"/>
        <dbReference type="ChEBI" id="CHEBI:83898"/>
        <dbReference type="ChEBI" id="CHEBI:456216"/>
        <dbReference type="EC" id="6.3.2.8"/>
    </reaction>
</comment>
<dbReference type="GO" id="GO:0009252">
    <property type="term" value="P:peptidoglycan biosynthetic process"/>
    <property type="evidence" value="ECO:0007669"/>
    <property type="project" value="UniProtKB-UniRule"/>
</dbReference>
<comment type="similarity">
    <text evidence="14">Belongs to the MurCDEF family.</text>
</comment>
<evidence type="ECO:0000259" key="16">
    <source>
        <dbReference type="Pfam" id="PF02875"/>
    </source>
</evidence>
<dbReference type="InterPro" id="IPR036615">
    <property type="entry name" value="Mur_ligase_C_dom_sf"/>
</dbReference>
<keyword evidence="8 14" id="KW-0067">ATP-binding</keyword>
<name>A0A0Q9YCT1_9GAMM</name>
<organism evidence="18">
    <name type="scientific">Candidatus Berkiella cookevillensis</name>
    <dbReference type="NCBI Taxonomy" id="437022"/>
    <lineage>
        <taxon>Bacteria</taxon>
        <taxon>Pseudomonadati</taxon>
        <taxon>Pseudomonadota</taxon>
        <taxon>Gammaproteobacteria</taxon>
        <taxon>Candidatus Berkiellales</taxon>
        <taxon>Candidatus Berkiellaceae</taxon>
        <taxon>Candidatus Berkiella</taxon>
    </lineage>
</organism>
<dbReference type="Gene3D" id="3.40.1190.10">
    <property type="entry name" value="Mur-like, catalytic domain"/>
    <property type="match status" value="1"/>
</dbReference>
<dbReference type="InterPro" id="IPR036565">
    <property type="entry name" value="Mur-like_cat_sf"/>
</dbReference>
<dbReference type="InterPro" id="IPR004101">
    <property type="entry name" value="Mur_ligase_C"/>
</dbReference>
<dbReference type="Pfam" id="PF02875">
    <property type="entry name" value="Mur_ligase_C"/>
    <property type="match status" value="1"/>
</dbReference>
<evidence type="ECO:0000256" key="5">
    <source>
        <dbReference type="ARBA" id="ARBA00022598"/>
    </source>
</evidence>
<dbReference type="STRING" id="437022.CC99x_01591"/>